<feature type="domain" description="GP-PDE" evidence="9">
    <location>
        <begin position="293"/>
        <end position="410"/>
    </location>
</feature>
<evidence type="ECO:0000256" key="7">
    <source>
        <dbReference type="ARBA" id="ARBA00023136"/>
    </source>
</evidence>
<evidence type="ECO:0000259" key="9">
    <source>
        <dbReference type="PROSITE" id="PS51704"/>
    </source>
</evidence>
<evidence type="ECO:0000256" key="8">
    <source>
        <dbReference type="SAM" id="MobiDB-lite"/>
    </source>
</evidence>
<comment type="subcellular location">
    <subcellularLocation>
        <location evidence="1">Membrane</location>
    </subcellularLocation>
</comment>
<dbReference type="Gene3D" id="3.20.20.190">
    <property type="entry name" value="Phosphatidylinositol (PI) phosphodiesterase"/>
    <property type="match status" value="1"/>
</dbReference>
<evidence type="ECO:0000256" key="3">
    <source>
        <dbReference type="ARBA" id="ARBA00022692"/>
    </source>
</evidence>
<evidence type="ECO:0000313" key="11">
    <source>
        <dbReference type="Proteomes" id="UP000291116"/>
    </source>
</evidence>
<proteinExistence type="inferred from homology"/>
<keyword evidence="5" id="KW-1133">Transmembrane helix</keyword>
<dbReference type="AlphaFoldDB" id="A0A448Z2V3"/>
<evidence type="ECO:0000256" key="5">
    <source>
        <dbReference type="ARBA" id="ARBA00022989"/>
    </source>
</evidence>
<dbReference type="PANTHER" id="PTHR42758:SF2">
    <property type="entry name" value="PHOSPHATIDYLGLYCEROL PHOSPHOLIPASE C"/>
    <property type="match status" value="1"/>
</dbReference>
<accession>A0A448Z2V3</accession>
<dbReference type="PANTHER" id="PTHR42758">
    <property type="entry name" value="PHOSPHATIDYLGLYCEROL PHOSPHOLIPASE C"/>
    <property type="match status" value="1"/>
</dbReference>
<comment type="similarity">
    <text evidence="2">Belongs to the glycerophosphoryl diester phosphodiesterase family.</text>
</comment>
<keyword evidence="11" id="KW-1185">Reference proteome</keyword>
<feature type="region of interest" description="Disordered" evidence="8">
    <location>
        <begin position="540"/>
        <end position="570"/>
    </location>
</feature>
<evidence type="ECO:0000256" key="4">
    <source>
        <dbReference type="ARBA" id="ARBA00022801"/>
    </source>
</evidence>
<protein>
    <recommendedName>
        <fullName evidence="9">GP-PDE domain-containing protein</fullName>
    </recommendedName>
</protein>
<dbReference type="GO" id="GO:0046475">
    <property type="term" value="P:glycerophospholipid catabolic process"/>
    <property type="evidence" value="ECO:0007669"/>
    <property type="project" value="TreeGrafter"/>
</dbReference>
<dbReference type="InterPro" id="IPR017946">
    <property type="entry name" value="PLC-like_Pdiesterase_TIM-brl"/>
</dbReference>
<dbReference type="GO" id="GO:0005737">
    <property type="term" value="C:cytoplasm"/>
    <property type="evidence" value="ECO:0007669"/>
    <property type="project" value="UniProtKB-ARBA"/>
</dbReference>
<evidence type="ECO:0000256" key="1">
    <source>
        <dbReference type="ARBA" id="ARBA00004370"/>
    </source>
</evidence>
<dbReference type="OrthoDB" id="1058301at2759"/>
<dbReference type="InterPro" id="IPR030395">
    <property type="entry name" value="GP_PDE_dom"/>
</dbReference>
<organism evidence="10 11">
    <name type="scientific">Pseudo-nitzschia multistriata</name>
    <dbReference type="NCBI Taxonomy" id="183589"/>
    <lineage>
        <taxon>Eukaryota</taxon>
        <taxon>Sar</taxon>
        <taxon>Stramenopiles</taxon>
        <taxon>Ochrophyta</taxon>
        <taxon>Bacillariophyta</taxon>
        <taxon>Bacillariophyceae</taxon>
        <taxon>Bacillariophycidae</taxon>
        <taxon>Bacillariales</taxon>
        <taxon>Bacillariaceae</taxon>
        <taxon>Pseudo-nitzschia</taxon>
    </lineage>
</organism>
<keyword evidence="7" id="KW-0472">Membrane</keyword>
<keyword evidence="3" id="KW-0812">Transmembrane</keyword>
<dbReference type="PROSITE" id="PS51704">
    <property type="entry name" value="GP_PDE"/>
    <property type="match status" value="1"/>
</dbReference>
<dbReference type="EMBL" id="CAACVS010000088">
    <property type="protein sequence ID" value="VEU36396.1"/>
    <property type="molecule type" value="Genomic_DNA"/>
</dbReference>
<sequence length="712" mass="79307">MVKFGGHVEAIREGDLVDARLYIIPYNEIKSLVYEDKGSNISKSPKHAGSMKTNPASAMNLAVGNRGEGEKKQADSGDEVTEDEEQFFMRVWKVALSDAEEDFRGAREEIWQTIFAGITEREADEPEMENDPPVRGAHPGNAIKLYVDRLGETEAQELLVRMKEVYRAASINSEGLRKLVKKSDKHRKDRNGLSSKLLPLLYTSSLYTGQNMMQDAIGLLRDLICGRDSDSNTNGRVYASDDSLIGAYNDGHFSKLVKRNSETRHQEAIDIRKMEFDWLKSLVRSIPPNDLLPKLVAHRGFHHTKDRNDKRPVENSLSAYEMAWTCGIELCECDIALTKDEKLILAHDENFERLSLDALHANSKRKVGDLTFKELISMPLSNGVRPPLLIDVLRSASAISERSKLVIEIKPGNESSAFALARLLTRHPDLRSNVAMIMSFDAATMHQLRAELDRVVLPDSRGELAADRIPLGGAPLQNSNTHRRVTSYDHFGTLSSGWLAGMGMGAGSSPVPLSSQTRRRDGSIDLSSIGLSISQTNLAASPSSQSVTRLGKGFPSGSGQLNGATGEPLATSGSWEKQAVDHYGNSFSMPKLMLLTVADPPSIPCELQVQYNELHRVDSWLRHEDGFLDGVYLQYEPGMLTPEGAACLRELSQRFLVGIWGYAERDPDDFETFEWLVKEGNCSFVNSDLPKHFRKELLIQKERLPPRYSHTK</sequence>
<evidence type="ECO:0000256" key="2">
    <source>
        <dbReference type="ARBA" id="ARBA00007277"/>
    </source>
</evidence>
<keyword evidence="6" id="KW-0443">Lipid metabolism</keyword>
<dbReference type="GO" id="GO:0016020">
    <property type="term" value="C:membrane"/>
    <property type="evidence" value="ECO:0007669"/>
    <property type="project" value="UniProtKB-SubCell"/>
</dbReference>
<dbReference type="Proteomes" id="UP000291116">
    <property type="component" value="Unassembled WGS sequence"/>
</dbReference>
<dbReference type="Pfam" id="PF03009">
    <property type="entry name" value="GDPD"/>
    <property type="match status" value="1"/>
</dbReference>
<name>A0A448Z2V3_9STRA</name>
<dbReference type="SUPFAM" id="SSF51695">
    <property type="entry name" value="PLC-like phosphodiesterases"/>
    <property type="match status" value="1"/>
</dbReference>
<dbReference type="InterPro" id="IPR052271">
    <property type="entry name" value="GDPD-Related"/>
</dbReference>
<reference evidence="10 11" key="1">
    <citation type="submission" date="2019-01" db="EMBL/GenBank/DDBJ databases">
        <authorList>
            <person name="Ferrante I. M."/>
        </authorList>
    </citation>
    <scope>NUCLEOTIDE SEQUENCE [LARGE SCALE GENOMIC DNA]</scope>
    <source>
        <strain evidence="10 11">B856</strain>
    </source>
</reference>
<evidence type="ECO:0000256" key="6">
    <source>
        <dbReference type="ARBA" id="ARBA00023098"/>
    </source>
</evidence>
<keyword evidence="4" id="KW-0378">Hydrolase</keyword>
<evidence type="ECO:0000313" key="10">
    <source>
        <dbReference type="EMBL" id="VEU36396.1"/>
    </source>
</evidence>
<gene>
    <name evidence="10" type="ORF">PSNMU_V1.4_AUG-EV-PASAV3_0031520</name>
</gene>
<dbReference type="GO" id="GO:0008081">
    <property type="term" value="F:phosphoric diester hydrolase activity"/>
    <property type="evidence" value="ECO:0007669"/>
    <property type="project" value="InterPro"/>
</dbReference>